<evidence type="ECO:0000313" key="2">
    <source>
        <dbReference type="EMBL" id="KAG9281707.1"/>
    </source>
</evidence>
<feature type="non-terminal residue" evidence="2">
    <location>
        <position position="221"/>
    </location>
</feature>
<dbReference type="EMBL" id="JAICCE010000001">
    <property type="protein sequence ID" value="KAG9281707.1"/>
    <property type="molecule type" value="Genomic_DNA"/>
</dbReference>
<feature type="region of interest" description="Disordered" evidence="1">
    <location>
        <begin position="193"/>
        <end position="221"/>
    </location>
</feature>
<accession>A0A8T2MED7</accession>
<organism evidence="2 3">
    <name type="scientific">Astyanax mexicanus</name>
    <name type="common">Blind cave fish</name>
    <name type="synonym">Astyanax fasciatus mexicanus</name>
    <dbReference type="NCBI Taxonomy" id="7994"/>
    <lineage>
        <taxon>Eukaryota</taxon>
        <taxon>Metazoa</taxon>
        <taxon>Chordata</taxon>
        <taxon>Craniata</taxon>
        <taxon>Vertebrata</taxon>
        <taxon>Euteleostomi</taxon>
        <taxon>Actinopterygii</taxon>
        <taxon>Neopterygii</taxon>
        <taxon>Teleostei</taxon>
        <taxon>Ostariophysi</taxon>
        <taxon>Characiformes</taxon>
        <taxon>Characoidei</taxon>
        <taxon>Acestrorhamphidae</taxon>
        <taxon>Acestrorhamphinae</taxon>
        <taxon>Astyanax</taxon>
    </lineage>
</organism>
<evidence type="ECO:0000256" key="1">
    <source>
        <dbReference type="SAM" id="MobiDB-lite"/>
    </source>
</evidence>
<dbReference type="Proteomes" id="UP000752171">
    <property type="component" value="Unassembled WGS sequence"/>
</dbReference>
<gene>
    <name evidence="2" type="ORF">AMEX_G261</name>
</gene>
<reference evidence="2 3" key="1">
    <citation type="submission" date="2021-07" db="EMBL/GenBank/DDBJ databases">
        <authorList>
            <person name="Imarazene B."/>
            <person name="Zahm M."/>
            <person name="Klopp C."/>
            <person name="Cabau C."/>
            <person name="Beille S."/>
            <person name="Jouanno E."/>
            <person name="Castinel A."/>
            <person name="Lluch J."/>
            <person name="Gil L."/>
            <person name="Kuchtly C."/>
            <person name="Lopez Roques C."/>
            <person name="Donnadieu C."/>
            <person name="Parrinello H."/>
            <person name="Journot L."/>
            <person name="Du K."/>
            <person name="Schartl M."/>
            <person name="Retaux S."/>
            <person name="Guiguen Y."/>
        </authorList>
    </citation>
    <scope>NUCLEOTIDE SEQUENCE [LARGE SCALE GENOMIC DNA]</scope>
    <source>
        <strain evidence="2">Pach_M1</strain>
        <tissue evidence="2">Testis</tissue>
    </source>
</reference>
<dbReference type="AlphaFoldDB" id="A0A8T2MED7"/>
<name>A0A8T2MED7_ASTMX</name>
<protein>
    <submittedName>
        <fullName evidence="2">Uncharacterized protein</fullName>
    </submittedName>
</protein>
<comment type="caution">
    <text evidence="2">The sequence shown here is derived from an EMBL/GenBank/DDBJ whole genome shotgun (WGS) entry which is preliminary data.</text>
</comment>
<evidence type="ECO:0000313" key="3">
    <source>
        <dbReference type="Proteomes" id="UP000752171"/>
    </source>
</evidence>
<sequence length="221" mass="24309">RFSFPFFHKRRKISPTYDLHHAVLGLDGELLWGEVVDVQADLPALWGLLDLGHARAKLARQGAGVGRGISSHGWAEVPGPVAAGKEWQLLWESWHAEGLVKQPAALVPVPEGVPGGAAQEGEGDASLGHSWMSLCVCLSVCLLLELLSKVLWNFFFWKVPLVWTWWAFISMELTTPPSEGTQPHPTRLSLAHSQTFPSFTPPPTSHLTPTSLPNPDIYRSD</sequence>
<proteinExistence type="predicted"/>